<name>A0AAV5KT62_9ROSI</name>
<sequence length="48" mass="5637">MPLRWLPVPSADHAYTLHNNSKMLSHHRQGCEVYAQQLQNVKLLQIRL</sequence>
<organism evidence="1 2">
    <name type="scientific">Rubroshorea leprosula</name>
    <dbReference type="NCBI Taxonomy" id="152421"/>
    <lineage>
        <taxon>Eukaryota</taxon>
        <taxon>Viridiplantae</taxon>
        <taxon>Streptophyta</taxon>
        <taxon>Embryophyta</taxon>
        <taxon>Tracheophyta</taxon>
        <taxon>Spermatophyta</taxon>
        <taxon>Magnoliopsida</taxon>
        <taxon>eudicotyledons</taxon>
        <taxon>Gunneridae</taxon>
        <taxon>Pentapetalae</taxon>
        <taxon>rosids</taxon>
        <taxon>malvids</taxon>
        <taxon>Malvales</taxon>
        <taxon>Dipterocarpaceae</taxon>
        <taxon>Rubroshorea</taxon>
    </lineage>
</organism>
<evidence type="ECO:0000313" key="2">
    <source>
        <dbReference type="Proteomes" id="UP001054252"/>
    </source>
</evidence>
<reference evidence="1 2" key="1">
    <citation type="journal article" date="2021" name="Commun. Biol.">
        <title>The genome of Shorea leprosula (Dipterocarpaceae) highlights the ecological relevance of drought in aseasonal tropical rainforests.</title>
        <authorList>
            <person name="Ng K.K.S."/>
            <person name="Kobayashi M.J."/>
            <person name="Fawcett J.A."/>
            <person name="Hatakeyama M."/>
            <person name="Paape T."/>
            <person name="Ng C.H."/>
            <person name="Ang C.C."/>
            <person name="Tnah L.H."/>
            <person name="Lee C.T."/>
            <person name="Nishiyama T."/>
            <person name="Sese J."/>
            <person name="O'Brien M.J."/>
            <person name="Copetti D."/>
            <person name="Mohd Noor M.I."/>
            <person name="Ong R.C."/>
            <person name="Putra M."/>
            <person name="Sireger I.Z."/>
            <person name="Indrioko S."/>
            <person name="Kosugi Y."/>
            <person name="Izuno A."/>
            <person name="Isagi Y."/>
            <person name="Lee S.L."/>
            <person name="Shimizu K.K."/>
        </authorList>
    </citation>
    <scope>NUCLEOTIDE SEQUENCE [LARGE SCALE GENOMIC DNA]</scope>
    <source>
        <strain evidence="1">214</strain>
    </source>
</reference>
<dbReference type="AlphaFoldDB" id="A0AAV5KT62"/>
<protein>
    <submittedName>
        <fullName evidence="1">Uncharacterized protein</fullName>
    </submittedName>
</protein>
<dbReference type="Proteomes" id="UP001054252">
    <property type="component" value="Unassembled WGS sequence"/>
</dbReference>
<gene>
    <name evidence="1" type="ORF">SLEP1_g36979</name>
</gene>
<proteinExistence type="predicted"/>
<dbReference type="EMBL" id="BPVZ01000077">
    <property type="protein sequence ID" value="GKV27859.1"/>
    <property type="molecule type" value="Genomic_DNA"/>
</dbReference>
<accession>A0AAV5KT62</accession>
<evidence type="ECO:0000313" key="1">
    <source>
        <dbReference type="EMBL" id="GKV27859.1"/>
    </source>
</evidence>
<keyword evidence="2" id="KW-1185">Reference proteome</keyword>
<comment type="caution">
    <text evidence="1">The sequence shown here is derived from an EMBL/GenBank/DDBJ whole genome shotgun (WGS) entry which is preliminary data.</text>
</comment>